<evidence type="ECO:0000256" key="2">
    <source>
        <dbReference type="ARBA" id="ARBA00023186"/>
    </source>
</evidence>
<gene>
    <name evidence="4" type="ORF">CSSPTR1EN2_LOCUS19305</name>
</gene>
<protein>
    <recommendedName>
        <fullName evidence="6">Chaperonin-like RbcX protein</fullName>
    </recommendedName>
</protein>
<dbReference type="Gene3D" id="1.10.1200.210">
    <property type="entry name" value="Chaperonin-like RbcX"/>
    <property type="match status" value="1"/>
</dbReference>
<accession>A0ABP0UT40</accession>
<keyword evidence="5" id="KW-1185">Reference proteome</keyword>
<evidence type="ECO:0000313" key="5">
    <source>
        <dbReference type="Proteomes" id="UP001497512"/>
    </source>
</evidence>
<keyword evidence="2" id="KW-0143">Chaperone</keyword>
<reference evidence="4" key="1">
    <citation type="submission" date="2024-02" db="EMBL/GenBank/DDBJ databases">
        <authorList>
            <consortium name="ELIXIR-Norway"/>
            <consortium name="Elixir Norway"/>
        </authorList>
    </citation>
    <scope>NUCLEOTIDE SEQUENCE</scope>
</reference>
<keyword evidence="1" id="KW-0602">Photosynthesis</keyword>
<dbReference type="EMBL" id="OZ019898">
    <property type="protein sequence ID" value="CAK9228665.1"/>
    <property type="molecule type" value="Genomic_DNA"/>
</dbReference>
<proteinExistence type="predicted"/>
<dbReference type="SUPFAM" id="SSF158615">
    <property type="entry name" value="RbcX-like"/>
    <property type="match status" value="1"/>
</dbReference>
<dbReference type="PANTHER" id="PTHR33791:SF1">
    <property type="entry name" value="RUBISCO CHAPERONE RBCX"/>
    <property type="match status" value="1"/>
</dbReference>
<dbReference type="InterPro" id="IPR003435">
    <property type="entry name" value="Chaperonin_RcbX"/>
</dbReference>
<dbReference type="PANTHER" id="PTHR33791">
    <property type="entry name" value="CHAPERONIN-LIKE RBCX PROTEIN 1, CHLOROPLASTIC"/>
    <property type="match status" value="1"/>
</dbReference>
<dbReference type="Proteomes" id="UP001497512">
    <property type="component" value="Chromosome 6"/>
</dbReference>
<evidence type="ECO:0000256" key="1">
    <source>
        <dbReference type="ARBA" id="ARBA00022531"/>
    </source>
</evidence>
<evidence type="ECO:0008006" key="6">
    <source>
        <dbReference type="Google" id="ProtNLM"/>
    </source>
</evidence>
<dbReference type="Pfam" id="PF02341">
    <property type="entry name" value="RbcX"/>
    <property type="match status" value="1"/>
</dbReference>
<evidence type="ECO:0000256" key="3">
    <source>
        <dbReference type="ARBA" id="ARBA00023300"/>
    </source>
</evidence>
<keyword evidence="3" id="KW-0120">Carbon dioxide fixation</keyword>
<name>A0ABP0UT40_9BRYO</name>
<sequence length="230" mass="25989">MSGAITVVNITGPLCRCVVVGESPESSCGAFMMMAPRRLGHYQSSCAAGAGSSKTQSQMLQLHCSMTQAWQDWRSTAQALSSMIPTYTTSGHHGPMVVDDLGGQYEETFDDVHKHLVDYFTYKAVKTVLAQLSEMNPLQYAWFYNFVVNNKPQDSKLFLRVLVKEKQELGERVMVTRLHLFNKWVKKYNHAQMHKAISDQNLELLRERLIQTVKLTSDGDDIDRPPLQGM</sequence>
<organism evidence="4 5">
    <name type="scientific">Sphagnum troendelagicum</name>
    <dbReference type="NCBI Taxonomy" id="128251"/>
    <lineage>
        <taxon>Eukaryota</taxon>
        <taxon>Viridiplantae</taxon>
        <taxon>Streptophyta</taxon>
        <taxon>Embryophyta</taxon>
        <taxon>Bryophyta</taxon>
        <taxon>Sphagnophytina</taxon>
        <taxon>Sphagnopsida</taxon>
        <taxon>Sphagnales</taxon>
        <taxon>Sphagnaceae</taxon>
        <taxon>Sphagnum</taxon>
    </lineage>
</organism>
<evidence type="ECO:0000313" key="4">
    <source>
        <dbReference type="EMBL" id="CAK9228665.1"/>
    </source>
</evidence>
<dbReference type="InterPro" id="IPR038052">
    <property type="entry name" value="Chaperonin_RbcX_sf"/>
</dbReference>